<keyword evidence="3" id="KW-1185">Reference proteome</keyword>
<accession>A0ABV0MLF7</accession>
<gene>
    <name evidence="2" type="ORF">GOODEAATRI_026753</name>
</gene>
<reference evidence="2 3" key="1">
    <citation type="submission" date="2021-06" db="EMBL/GenBank/DDBJ databases">
        <authorList>
            <person name="Palmer J.M."/>
        </authorList>
    </citation>
    <scope>NUCLEOTIDE SEQUENCE [LARGE SCALE GENOMIC DNA]</scope>
    <source>
        <strain evidence="2 3">GA_2019</strain>
        <tissue evidence="2">Muscle</tissue>
    </source>
</reference>
<feature type="region of interest" description="Disordered" evidence="1">
    <location>
        <begin position="20"/>
        <end position="48"/>
    </location>
</feature>
<evidence type="ECO:0000256" key="1">
    <source>
        <dbReference type="SAM" id="MobiDB-lite"/>
    </source>
</evidence>
<sequence>PWAPPSSVWNQQKGFLSLSQTSHSITQHSKAVTPTTTPTMHWETPHPPFRNQPIQDCTWAHLATTGLPSYQPCAPTKPPGLPGCSSLLEDVSSSSYSTEVKVTEESGGVIKSLSFPPEPLQTKTERVDGYDYRYAYPNAYRYDDY</sequence>
<name>A0ABV0MLF7_9TELE</name>
<dbReference type="EMBL" id="JAHRIO010003369">
    <property type="protein sequence ID" value="MEQ2159776.1"/>
    <property type="molecule type" value="Genomic_DNA"/>
</dbReference>
<protein>
    <submittedName>
        <fullName evidence="2">Uncharacterized protein</fullName>
    </submittedName>
</protein>
<proteinExistence type="predicted"/>
<feature type="non-terminal residue" evidence="2">
    <location>
        <position position="1"/>
    </location>
</feature>
<feature type="compositionally biased region" description="Low complexity" evidence="1">
    <location>
        <begin position="33"/>
        <end position="42"/>
    </location>
</feature>
<evidence type="ECO:0000313" key="2">
    <source>
        <dbReference type="EMBL" id="MEQ2159776.1"/>
    </source>
</evidence>
<comment type="caution">
    <text evidence="2">The sequence shown here is derived from an EMBL/GenBank/DDBJ whole genome shotgun (WGS) entry which is preliminary data.</text>
</comment>
<dbReference type="Proteomes" id="UP001476798">
    <property type="component" value="Unassembled WGS sequence"/>
</dbReference>
<organism evidence="2 3">
    <name type="scientific">Goodea atripinnis</name>
    <dbReference type="NCBI Taxonomy" id="208336"/>
    <lineage>
        <taxon>Eukaryota</taxon>
        <taxon>Metazoa</taxon>
        <taxon>Chordata</taxon>
        <taxon>Craniata</taxon>
        <taxon>Vertebrata</taxon>
        <taxon>Euteleostomi</taxon>
        <taxon>Actinopterygii</taxon>
        <taxon>Neopterygii</taxon>
        <taxon>Teleostei</taxon>
        <taxon>Neoteleostei</taxon>
        <taxon>Acanthomorphata</taxon>
        <taxon>Ovalentaria</taxon>
        <taxon>Atherinomorphae</taxon>
        <taxon>Cyprinodontiformes</taxon>
        <taxon>Goodeidae</taxon>
        <taxon>Goodea</taxon>
    </lineage>
</organism>
<evidence type="ECO:0000313" key="3">
    <source>
        <dbReference type="Proteomes" id="UP001476798"/>
    </source>
</evidence>
<feature type="compositionally biased region" description="Polar residues" evidence="1">
    <location>
        <begin position="20"/>
        <end position="32"/>
    </location>
</feature>